<dbReference type="PANTHER" id="PTHR44591">
    <property type="entry name" value="STRESS RESPONSE REGULATOR PROTEIN 1"/>
    <property type="match status" value="1"/>
</dbReference>
<dbReference type="InterPro" id="IPR050595">
    <property type="entry name" value="Bact_response_regulator"/>
</dbReference>
<dbReference type="AlphaFoldDB" id="A0A2I1KRE4"/>
<gene>
    <name evidence="4" type="ORF">CYJ26_09065</name>
</gene>
<dbReference type="GeneID" id="81709083"/>
<organism evidence="4 5">
    <name type="scientific">Actinomyces urogenitalis</name>
    <dbReference type="NCBI Taxonomy" id="103621"/>
    <lineage>
        <taxon>Bacteria</taxon>
        <taxon>Bacillati</taxon>
        <taxon>Actinomycetota</taxon>
        <taxon>Actinomycetes</taxon>
        <taxon>Actinomycetales</taxon>
        <taxon>Actinomycetaceae</taxon>
        <taxon>Actinomyces</taxon>
    </lineage>
</organism>
<dbReference type="GO" id="GO:0000160">
    <property type="term" value="P:phosphorelay signal transduction system"/>
    <property type="evidence" value="ECO:0007669"/>
    <property type="project" value="InterPro"/>
</dbReference>
<dbReference type="EMBL" id="PKHA01000010">
    <property type="protein sequence ID" value="PKY98205.1"/>
    <property type="molecule type" value="Genomic_DNA"/>
</dbReference>
<proteinExistence type="predicted"/>
<protein>
    <submittedName>
        <fullName evidence="4">Response regulator</fullName>
    </submittedName>
</protein>
<evidence type="ECO:0000313" key="4">
    <source>
        <dbReference type="EMBL" id="PKY98205.1"/>
    </source>
</evidence>
<dbReference type="InterPro" id="IPR011006">
    <property type="entry name" value="CheY-like_superfamily"/>
</dbReference>
<sequence length="163" mass="17496">MKLVILVVEDEPEVRDAVVGDLAPFAQVARIEPAEDVEDAWEVVAEAEADGDALALVLADHRLPGRSGVDMLVEMSSDERTAAARKVLVTGQADQADTIRAVNEAGLDHYVAKPWQAEDLQAVVREQLTDFVLEEGLDPLPHLPALDGARAMGALRWEGGAPV</sequence>
<evidence type="ECO:0000256" key="1">
    <source>
        <dbReference type="ARBA" id="ARBA00022553"/>
    </source>
</evidence>
<keyword evidence="1 2" id="KW-0597">Phosphoprotein</keyword>
<comment type="caution">
    <text evidence="4">The sequence shown here is derived from an EMBL/GenBank/DDBJ whole genome shotgun (WGS) entry which is preliminary data.</text>
</comment>
<dbReference type="Proteomes" id="UP000234778">
    <property type="component" value="Unassembled WGS sequence"/>
</dbReference>
<dbReference type="SUPFAM" id="SSF52172">
    <property type="entry name" value="CheY-like"/>
    <property type="match status" value="1"/>
</dbReference>
<dbReference type="PANTHER" id="PTHR44591:SF3">
    <property type="entry name" value="RESPONSE REGULATORY DOMAIN-CONTAINING PROTEIN"/>
    <property type="match status" value="1"/>
</dbReference>
<feature type="modified residue" description="4-aspartylphosphate" evidence="2">
    <location>
        <position position="60"/>
    </location>
</feature>
<dbReference type="Pfam" id="PF00072">
    <property type="entry name" value="Response_reg"/>
    <property type="match status" value="1"/>
</dbReference>
<feature type="domain" description="Response regulatory" evidence="3">
    <location>
        <begin position="4"/>
        <end position="128"/>
    </location>
</feature>
<accession>A0A2I1KRE4</accession>
<evidence type="ECO:0000256" key="2">
    <source>
        <dbReference type="PROSITE-ProRule" id="PRU00169"/>
    </source>
</evidence>
<name>A0A2I1KRE4_9ACTO</name>
<reference evidence="4 5" key="1">
    <citation type="submission" date="2017-12" db="EMBL/GenBank/DDBJ databases">
        <title>Phylogenetic diversity of female urinary microbiome.</title>
        <authorList>
            <person name="Thomas-White K."/>
            <person name="Wolfe A.J."/>
        </authorList>
    </citation>
    <scope>NUCLEOTIDE SEQUENCE [LARGE SCALE GENOMIC DNA]</scope>
    <source>
        <strain evidence="4 5">UMB0319</strain>
    </source>
</reference>
<dbReference type="SMART" id="SM00448">
    <property type="entry name" value="REC"/>
    <property type="match status" value="1"/>
</dbReference>
<dbReference type="RefSeq" id="WP_006547794.1">
    <property type="nucleotide sequence ID" value="NZ_CP136961.1"/>
</dbReference>
<dbReference type="InterPro" id="IPR001789">
    <property type="entry name" value="Sig_transdc_resp-reg_receiver"/>
</dbReference>
<evidence type="ECO:0000313" key="5">
    <source>
        <dbReference type="Proteomes" id="UP000234778"/>
    </source>
</evidence>
<dbReference type="PROSITE" id="PS50110">
    <property type="entry name" value="RESPONSE_REGULATORY"/>
    <property type="match status" value="1"/>
</dbReference>
<evidence type="ECO:0000259" key="3">
    <source>
        <dbReference type="PROSITE" id="PS50110"/>
    </source>
</evidence>
<dbReference type="Gene3D" id="3.40.50.2300">
    <property type="match status" value="1"/>
</dbReference>